<evidence type="ECO:0000256" key="5">
    <source>
        <dbReference type="ARBA" id="ARBA00023157"/>
    </source>
</evidence>
<keyword evidence="10" id="KW-1185">Reference proteome</keyword>
<keyword evidence="6" id="KW-0676">Redox-active center</keyword>
<gene>
    <name evidence="9" type="ORF">C7389_101357</name>
</gene>
<dbReference type="PANTHER" id="PTHR45663:SF11">
    <property type="entry name" value="GEO12009P1"/>
    <property type="match status" value="1"/>
</dbReference>
<comment type="caution">
    <text evidence="9">The sequence shown here is derived from an EMBL/GenBank/DDBJ whole genome shotgun (WGS) entry which is preliminary data.</text>
</comment>
<evidence type="ECO:0000256" key="3">
    <source>
        <dbReference type="ARBA" id="ARBA00022723"/>
    </source>
</evidence>
<proteinExistence type="inferred from homology"/>
<evidence type="ECO:0000256" key="4">
    <source>
        <dbReference type="ARBA" id="ARBA00022982"/>
    </source>
</evidence>
<dbReference type="GO" id="GO:0015035">
    <property type="term" value="F:protein-disulfide reductase activity"/>
    <property type="evidence" value="ECO:0007669"/>
    <property type="project" value="UniProtKB-UniRule"/>
</dbReference>
<keyword evidence="3" id="KW-0479">Metal-binding</keyword>
<keyword evidence="4" id="KW-0249">Electron transport</keyword>
<dbReference type="Pfam" id="PF00085">
    <property type="entry name" value="Thioredoxin"/>
    <property type="match status" value="1"/>
</dbReference>
<evidence type="ECO:0000256" key="1">
    <source>
        <dbReference type="ARBA" id="ARBA00008987"/>
    </source>
</evidence>
<keyword evidence="5" id="KW-1015">Disulfide bond</keyword>
<dbReference type="PANTHER" id="PTHR45663">
    <property type="entry name" value="GEO12009P1"/>
    <property type="match status" value="1"/>
</dbReference>
<dbReference type="InterPro" id="IPR036249">
    <property type="entry name" value="Thioredoxin-like_sf"/>
</dbReference>
<evidence type="ECO:0000313" key="9">
    <source>
        <dbReference type="EMBL" id="TDN56975.1"/>
    </source>
</evidence>
<dbReference type="InterPro" id="IPR013766">
    <property type="entry name" value="Thioredoxin_domain"/>
</dbReference>
<dbReference type="AlphaFoldDB" id="A0A4R6EFB3"/>
<sequence>MNDKLHLACPHCAAINRLPAHRLSQQPACGSCHQPLFTGQPLALEENDFDRHLQREEIPLLVDFWAPWCGPCRSMAPAFAAAAATLEPAFRLAKVDTEAVPQLAARFGIRSIPTLILFRHGREVARQAGAMGTADIVRWARSQG</sequence>
<evidence type="ECO:0000256" key="2">
    <source>
        <dbReference type="ARBA" id="ARBA00022448"/>
    </source>
</evidence>
<name>A0A4R6EFB3_9RHOO</name>
<evidence type="ECO:0000256" key="6">
    <source>
        <dbReference type="ARBA" id="ARBA00023284"/>
    </source>
</evidence>
<dbReference type="Gene3D" id="2.30.30.380">
    <property type="entry name" value="Zn-finger domain of Sec23/24"/>
    <property type="match status" value="1"/>
</dbReference>
<protein>
    <recommendedName>
        <fullName evidence="7">Thioredoxin</fullName>
    </recommendedName>
</protein>
<dbReference type="EMBL" id="SNVV01000001">
    <property type="protein sequence ID" value="TDN56975.1"/>
    <property type="molecule type" value="Genomic_DNA"/>
</dbReference>
<dbReference type="PROSITE" id="PS00194">
    <property type="entry name" value="THIOREDOXIN_1"/>
    <property type="match status" value="1"/>
</dbReference>
<dbReference type="CDD" id="cd02947">
    <property type="entry name" value="TRX_family"/>
    <property type="match status" value="1"/>
</dbReference>
<dbReference type="GO" id="GO:0045454">
    <property type="term" value="P:cell redox homeostasis"/>
    <property type="evidence" value="ECO:0007669"/>
    <property type="project" value="TreeGrafter"/>
</dbReference>
<dbReference type="OrthoDB" id="9790390at2"/>
<dbReference type="NCBIfam" id="TIGR01068">
    <property type="entry name" value="thioredoxin"/>
    <property type="match status" value="1"/>
</dbReference>
<keyword evidence="2" id="KW-0813">Transport</keyword>
<dbReference type="Gene3D" id="3.40.30.10">
    <property type="entry name" value="Glutaredoxin"/>
    <property type="match status" value="1"/>
</dbReference>
<dbReference type="InterPro" id="IPR017937">
    <property type="entry name" value="Thioredoxin_CS"/>
</dbReference>
<dbReference type="SUPFAM" id="SSF52833">
    <property type="entry name" value="Thioredoxin-like"/>
    <property type="match status" value="1"/>
</dbReference>
<comment type="similarity">
    <text evidence="1">Belongs to the thioredoxin family.</text>
</comment>
<evidence type="ECO:0000256" key="7">
    <source>
        <dbReference type="NCBIfam" id="TIGR01068"/>
    </source>
</evidence>
<dbReference type="Proteomes" id="UP000295129">
    <property type="component" value="Unassembled WGS sequence"/>
</dbReference>
<dbReference type="InterPro" id="IPR049299">
    <property type="entry name" value="Thio2_N"/>
</dbReference>
<reference evidence="9 10" key="1">
    <citation type="submission" date="2019-03" db="EMBL/GenBank/DDBJ databases">
        <title>Genomic Encyclopedia of Type Strains, Phase IV (KMG-IV): sequencing the most valuable type-strain genomes for metagenomic binning, comparative biology and taxonomic classification.</title>
        <authorList>
            <person name="Goeker M."/>
        </authorList>
    </citation>
    <scope>NUCLEOTIDE SEQUENCE [LARGE SCALE GENOMIC DNA]</scope>
    <source>
        <strain evidence="9 10">DSM 12121</strain>
    </source>
</reference>
<dbReference type="PRINTS" id="PR00421">
    <property type="entry name" value="THIOREDOXIN"/>
</dbReference>
<dbReference type="GO" id="GO:0005829">
    <property type="term" value="C:cytosol"/>
    <property type="evidence" value="ECO:0007669"/>
    <property type="project" value="TreeGrafter"/>
</dbReference>
<dbReference type="PROSITE" id="PS51352">
    <property type="entry name" value="THIOREDOXIN_2"/>
    <property type="match status" value="1"/>
</dbReference>
<organism evidence="9 10">
    <name type="scientific">Azoarcus indigens</name>
    <dbReference type="NCBI Taxonomy" id="29545"/>
    <lineage>
        <taxon>Bacteria</taxon>
        <taxon>Pseudomonadati</taxon>
        <taxon>Pseudomonadota</taxon>
        <taxon>Betaproteobacteria</taxon>
        <taxon>Rhodocyclales</taxon>
        <taxon>Zoogloeaceae</taxon>
        <taxon>Azoarcus</taxon>
    </lineage>
</organism>
<dbReference type="NCBIfam" id="NF008229">
    <property type="entry name" value="PRK10996.1"/>
    <property type="match status" value="1"/>
</dbReference>
<dbReference type="RefSeq" id="WP_133587739.1">
    <property type="nucleotide sequence ID" value="NZ_SNVV01000001.1"/>
</dbReference>
<dbReference type="InterPro" id="IPR005746">
    <property type="entry name" value="Thioredoxin"/>
</dbReference>
<dbReference type="GO" id="GO:0046872">
    <property type="term" value="F:metal ion binding"/>
    <property type="evidence" value="ECO:0007669"/>
    <property type="project" value="UniProtKB-KW"/>
</dbReference>
<evidence type="ECO:0000259" key="8">
    <source>
        <dbReference type="PROSITE" id="PS51352"/>
    </source>
</evidence>
<feature type="domain" description="Thioredoxin" evidence="8">
    <location>
        <begin position="33"/>
        <end position="144"/>
    </location>
</feature>
<evidence type="ECO:0000313" key="10">
    <source>
        <dbReference type="Proteomes" id="UP000295129"/>
    </source>
</evidence>
<accession>A0A4R6EFB3</accession>
<dbReference type="Pfam" id="PF21352">
    <property type="entry name" value="Zn_ribbon_Thio2"/>
    <property type="match status" value="1"/>
</dbReference>